<dbReference type="KEGG" id="mpw:MPR_3301"/>
<dbReference type="EMBL" id="FOFY01000004">
    <property type="protein sequence ID" value="SEQ55753.1"/>
    <property type="molecule type" value="Genomic_DNA"/>
</dbReference>
<evidence type="ECO:0000313" key="3">
    <source>
        <dbReference type="Proteomes" id="UP000183496"/>
    </source>
</evidence>
<dbReference type="RefSeq" id="WP_041894373.1">
    <property type="nucleotide sequence ID" value="NZ_CP010817.1"/>
</dbReference>
<reference evidence="2 3" key="1">
    <citation type="submission" date="2016-10" db="EMBL/GenBank/DDBJ databases">
        <authorList>
            <person name="Varghese N."/>
            <person name="Submissions S."/>
        </authorList>
    </citation>
    <scope>NUCLEOTIDE SEQUENCE [LARGE SCALE GENOMIC DNA]</scope>
    <source>
        <strain evidence="3">DSM 19823 / KCTC 23066 / CCTCC M 208030 / D25</strain>
    </source>
</reference>
<gene>
    <name evidence="2" type="ORF">SAMN04488089_10454</name>
</gene>
<name>A0AAJ4W2L8_MYRPR</name>
<feature type="coiled-coil region" evidence="1">
    <location>
        <begin position="12"/>
        <end position="39"/>
    </location>
</feature>
<sequence length="88" mass="10391">MINKEYNKEDNIDSLKQLIKAQKLTVKEIKDRIERYRNNIQYLLSINKPTPFINNPQAIKLAIPYLDNLADYIEIIELYNEGKIDLPV</sequence>
<evidence type="ECO:0000256" key="1">
    <source>
        <dbReference type="SAM" id="Coils"/>
    </source>
</evidence>
<keyword evidence="3" id="KW-1185">Reference proteome</keyword>
<dbReference type="AlphaFoldDB" id="A0AAJ4W2L8"/>
<proteinExistence type="predicted"/>
<comment type="caution">
    <text evidence="2">The sequence shown here is derived from an EMBL/GenBank/DDBJ whole genome shotgun (WGS) entry which is preliminary data.</text>
</comment>
<evidence type="ECO:0000313" key="2">
    <source>
        <dbReference type="EMBL" id="SEQ55753.1"/>
    </source>
</evidence>
<dbReference type="Proteomes" id="UP000183496">
    <property type="component" value="Unassembled WGS sequence"/>
</dbReference>
<protein>
    <submittedName>
        <fullName evidence="2">Uncharacterized protein</fullName>
    </submittedName>
</protein>
<accession>A0AAJ4W2L8</accession>
<organism evidence="2 3">
    <name type="scientific">Myroides profundi</name>
    <dbReference type="NCBI Taxonomy" id="480520"/>
    <lineage>
        <taxon>Bacteria</taxon>
        <taxon>Pseudomonadati</taxon>
        <taxon>Bacteroidota</taxon>
        <taxon>Flavobacteriia</taxon>
        <taxon>Flavobacteriales</taxon>
        <taxon>Flavobacteriaceae</taxon>
        <taxon>Myroides</taxon>
    </lineage>
</organism>
<keyword evidence="1" id="KW-0175">Coiled coil</keyword>